<feature type="compositionally biased region" description="Polar residues" evidence="1">
    <location>
        <begin position="36"/>
        <end position="59"/>
    </location>
</feature>
<dbReference type="AlphaFoldDB" id="A0A0F9GB82"/>
<protein>
    <submittedName>
        <fullName evidence="2">Uncharacterized protein</fullName>
    </submittedName>
</protein>
<evidence type="ECO:0000313" key="2">
    <source>
        <dbReference type="EMBL" id="KKL60427.1"/>
    </source>
</evidence>
<reference evidence="2" key="1">
    <citation type="journal article" date="2015" name="Nature">
        <title>Complex archaea that bridge the gap between prokaryotes and eukaryotes.</title>
        <authorList>
            <person name="Spang A."/>
            <person name="Saw J.H."/>
            <person name="Jorgensen S.L."/>
            <person name="Zaremba-Niedzwiedzka K."/>
            <person name="Martijn J."/>
            <person name="Lind A.E."/>
            <person name="van Eijk R."/>
            <person name="Schleper C."/>
            <person name="Guy L."/>
            <person name="Ettema T.J."/>
        </authorList>
    </citation>
    <scope>NUCLEOTIDE SEQUENCE</scope>
</reference>
<accession>A0A0F9GB82</accession>
<comment type="caution">
    <text evidence="2">The sequence shown here is derived from an EMBL/GenBank/DDBJ whole genome shotgun (WGS) entry which is preliminary data.</text>
</comment>
<name>A0A0F9GB82_9ZZZZ</name>
<organism evidence="2">
    <name type="scientific">marine sediment metagenome</name>
    <dbReference type="NCBI Taxonomy" id="412755"/>
    <lineage>
        <taxon>unclassified sequences</taxon>
        <taxon>metagenomes</taxon>
        <taxon>ecological metagenomes</taxon>
    </lineage>
</organism>
<feature type="region of interest" description="Disordered" evidence="1">
    <location>
        <begin position="36"/>
        <end position="76"/>
    </location>
</feature>
<sequence length="76" mass="8446">MTVMPAACAAFAFKFRNSSVSLKYCLRSECPTMAYSQPTSWSSDGDTSPVNAPDSSWYTSWEDRPTFEPESFFPAA</sequence>
<dbReference type="EMBL" id="LAZR01029148">
    <property type="protein sequence ID" value="KKL60427.1"/>
    <property type="molecule type" value="Genomic_DNA"/>
</dbReference>
<gene>
    <name evidence="2" type="ORF">LCGC14_2205420</name>
</gene>
<proteinExistence type="predicted"/>
<evidence type="ECO:0000256" key="1">
    <source>
        <dbReference type="SAM" id="MobiDB-lite"/>
    </source>
</evidence>